<dbReference type="AlphaFoldDB" id="A0A1Y1RUI9"/>
<evidence type="ECO:0000256" key="1">
    <source>
        <dbReference type="SAM" id="Phobius"/>
    </source>
</evidence>
<dbReference type="InterPro" id="IPR039498">
    <property type="entry name" value="NTP_transf_5"/>
</dbReference>
<organism evidence="2 3">
    <name type="scientific">Marispirochaeta aestuarii</name>
    <dbReference type="NCBI Taxonomy" id="1963862"/>
    <lineage>
        <taxon>Bacteria</taxon>
        <taxon>Pseudomonadati</taxon>
        <taxon>Spirochaetota</taxon>
        <taxon>Spirochaetia</taxon>
        <taxon>Spirochaetales</taxon>
        <taxon>Spirochaetaceae</taxon>
        <taxon>Marispirochaeta</taxon>
    </lineage>
</organism>
<dbReference type="Proteomes" id="UP000192343">
    <property type="component" value="Unassembled WGS sequence"/>
</dbReference>
<dbReference type="EMBL" id="MWQY01000021">
    <property type="protein sequence ID" value="ORC32655.1"/>
    <property type="molecule type" value="Genomic_DNA"/>
</dbReference>
<gene>
    <name evidence="2" type="ORF">B4O97_15970</name>
</gene>
<sequence length="403" mass="46103">MVYEYSSNEEKLIIALLNRNNVSALDIAENTTLNTRKLVSMADRHMVFPLILDRLFHLPLQNIPADELFPKGRRIIIAAAAVNMKLRSELSRTTRILGKEGISFLLIKGFAVDKNPLRKTNDIDILIHREDLHRTVALLEKAGYNYTGSGVMSAKEIQNPFGTLDWNNQFQFETPSGGVSLEVHTNLFERDRIRLEKLDKFLDNVDLFWKESRFDEELGCSIPSTEATLALLCVHSSTKRSPAHNTYIARHAYDILQTLKCGVDQSRFISLCTSWGLEYYAYTALYLTSLCLNTDAPLNAAAPLEDLLSKRCKRLADIHLKCFRGLGHASFFYRMLFALLMPMAIGGNLRKILRHYRLIVFPPLWQQENLFGVRRDSAAIYLTYLYGPFVRAFVIMKRWLSDG</sequence>
<keyword evidence="3" id="KW-1185">Reference proteome</keyword>
<evidence type="ECO:0000313" key="2">
    <source>
        <dbReference type="EMBL" id="ORC32655.1"/>
    </source>
</evidence>
<accession>A0A1Y1RUI9</accession>
<dbReference type="STRING" id="1963862.B4O97_15970"/>
<dbReference type="RefSeq" id="WP_083052367.1">
    <property type="nucleotide sequence ID" value="NZ_MWQY01000021.1"/>
</dbReference>
<reference evidence="2 3" key="1">
    <citation type="submission" date="2017-03" db="EMBL/GenBank/DDBJ databases">
        <title>Draft Genome sequence of Marispirochaeta sp. strain JC444.</title>
        <authorList>
            <person name="Shivani Y."/>
            <person name="Subhash Y."/>
            <person name="Sasikala C."/>
            <person name="Ramana C."/>
        </authorList>
    </citation>
    <scope>NUCLEOTIDE SEQUENCE [LARGE SCALE GENOMIC DNA]</scope>
    <source>
        <strain evidence="2 3">JC444</strain>
    </source>
</reference>
<name>A0A1Y1RUI9_9SPIO</name>
<protein>
    <recommendedName>
        <fullName evidence="4">Nucleotidyltransferase</fullName>
    </recommendedName>
</protein>
<dbReference type="Gene3D" id="3.30.460.40">
    <property type="match status" value="1"/>
</dbReference>
<keyword evidence="1" id="KW-0812">Transmembrane</keyword>
<proteinExistence type="predicted"/>
<keyword evidence="1" id="KW-0472">Membrane</keyword>
<evidence type="ECO:0008006" key="4">
    <source>
        <dbReference type="Google" id="ProtNLM"/>
    </source>
</evidence>
<comment type="caution">
    <text evidence="2">The sequence shown here is derived from an EMBL/GenBank/DDBJ whole genome shotgun (WGS) entry which is preliminary data.</text>
</comment>
<evidence type="ECO:0000313" key="3">
    <source>
        <dbReference type="Proteomes" id="UP000192343"/>
    </source>
</evidence>
<dbReference type="Pfam" id="PF14907">
    <property type="entry name" value="NTP_transf_5"/>
    <property type="match status" value="1"/>
</dbReference>
<keyword evidence="1" id="KW-1133">Transmembrane helix</keyword>
<feature type="transmembrane region" description="Helical" evidence="1">
    <location>
        <begin position="331"/>
        <end position="349"/>
    </location>
</feature>
<dbReference type="OrthoDB" id="9773927at2"/>